<dbReference type="Pfam" id="PF00565">
    <property type="entry name" value="SNase"/>
    <property type="match status" value="1"/>
</dbReference>
<dbReference type="SUPFAM" id="SSF50199">
    <property type="entry name" value="Staphylococcal nuclease"/>
    <property type="match status" value="1"/>
</dbReference>
<keyword evidence="2" id="KW-0255">Endonuclease</keyword>
<dbReference type="RefSeq" id="WP_103788319.1">
    <property type="nucleotide sequence ID" value="NZ_PQVF01000004.1"/>
</dbReference>
<dbReference type="SMART" id="SM00318">
    <property type="entry name" value="SNc"/>
    <property type="match status" value="1"/>
</dbReference>
<keyword evidence="1" id="KW-0540">Nuclease</keyword>
<dbReference type="AlphaFoldDB" id="A0A2S5A498"/>
<dbReference type="EMBL" id="PQVF01000004">
    <property type="protein sequence ID" value="POY37411.1"/>
    <property type="molecule type" value="Genomic_DNA"/>
</dbReference>
<dbReference type="GO" id="GO:0004519">
    <property type="term" value="F:endonuclease activity"/>
    <property type="evidence" value="ECO:0007669"/>
    <property type="project" value="UniProtKB-KW"/>
</dbReference>
<dbReference type="InterPro" id="IPR016071">
    <property type="entry name" value="Staphylococal_nuclease_OB-fold"/>
</dbReference>
<feature type="domain" description="TNase-like" evidence="4">
    <location>
        <begin position="26"/>
        <end position="160"/>
    </location>
</feature>
<keyword evidence="6" id="KW-1185">Reference proteome</keyword>
<organism evidence="5 6">
    <name type="scientific">Solitalea longa</name>
    <dbReference type="NCBI Taxonomy" id="2079460"/>
    <lineage>
        <taxon>Bacteria</taxon>
        <taxon>Pseudomonadati</taxon>
        <taxon>Bacteroidota</taxon>
        <taxon>Sphingobacteriia</taxon>
        <taxon>Sphingobacteriales</taxon>
        <taxon>Sphingobacteriaceae</taxon>
        <taxon>Solitalea</taxon>
    </lineage>
</organism>
<name>A0A2S5A498_9SPHI</name>
<sequence length="161" mass="18201">MPNLLTTILLLLFGAIEINSPKSESGSRCYIVQKVVDGDTFSIINGKNQTEKIRLIGIDAPEIHRSAHKEVGVYGQQAKSFLIALLKDKQVKLEYDVSKKDRYGRTLAYVYLPNGVFINEKLVALGYAKAATFPPNVKFSKYFVKLEREARSKNLGLWKYE</sequence>
<dbReference type="OrthoDB" id="4376109at2"/>
<dbReference type="PANTHER" id="PTHR12302">
    <property type="entry name" value="EBNA2 BINDING PROTEIN P100"/>
    <property type="match status" value="1"/>
</dbReference>
<dbReference type="Gene3D" id="2.40.50.90">
    <property type="match status" value="1"/>
</dbReference>
<evidence type="ECO:0000256" key="1">
    <source>
        <dbReference type="ARBA" id="ARBA00022722"/>
    </source>
</evidence>
<dbReference type="PANTHER" id="PTHR12302:SF3">
    <property type="entry name" value="SERINE_THREONINE-PROTEIN KINASE 31"/>
    <property type="match status" value="1"/>
</dbReference>
<dbReference type="GO" id="GO:0016787">
    <property type="term" value="F:hydrolase activity"/>
    <property type="evidence" value="ECO:0007669"/>
    <property type="project" value="UniProtKB-KW"/>
</dbReference>
<dbReference type="Proteomes" id="UP000236893">
    <property type="component" value="Unassembled WGS sequence"/>
</dbReference>
<keyword evidence="3" id="KW-0378">Hydrolase</keyword>
<protein>
    <submittedName>
        <fullName evidence="5">Nuclease</fullName>
    </submittedName>
</protein>
<evidence type="ECO:0000256" key="3">
    <source>
        <dbReference type="ARBA" id="ARBA00022801"/>
    </source>
</evidence>
<reference evidence="5 6" key="1">
    <citation type="submission" date="2018-01" db="EMBL/GenBank/DDBJ databases">
        <authorList>
            <person name="Gaut B.S."/>
            <person name="Morton B.R."/>
            <person name="Clegg M.T."/>
            <person name="Duvall M.R."/>
        </authorList>
    </citation>
    <scope>NUCLEOTIDE SEQUENCE [LARGE SCALE GENOMIC DNA]</scope>
    <source>
        <strain evidence="5 6">HR-AV</strain>
    </source>
</reference>
<dbReference type="InterPro" id="IPR035437">
    <property type="entry name" value="SNase_OB-fold_sf"/>
</dbReference>
<evidence type="ECO:0000259" key="4">
    <source>
        <dbReference type="PROSITE" id="PS50830"/>
    </source>
</evidence>
<dbReference type="InterPro" id="IPR002071">
    <property type="entry name" value="Thermonucl_AS"/>
</dbReference>
<dbReference type="GO" id="GO:0003676">
    <property type="term" value="F:nucleic acid binding"/>
    <property type="evidence" value="ECO:0007669"/>
    <property type="project" value="InterPro"/>
</dbReference>
<accession>A0A2S5A498</accession>
<evidence type="ECO:0000313" key="5">
    <source>
        <dbReference type="EMBL" id="POY37411.1"/>
    </source>
</evidence>
<comment type="caution">
    <text evidence="5">The sequence shown here is derived from an EMBL/GenBank/DDBJ whole genome shotgun (WGS) entry which is preliminary data.</text>
</comment>
<dbReference type="PROSITE" id="PS01284">
    <property type="entry name" value="TNASE_2"/>
    <property type="match status" value="1"/>
</dbReference>
<proteinExistence type="predicted"/>
<dbReference type="PROSITE" id="PS50830">
    <property type="entry name" value="TNASE_3"/>
    <property type="match status" value="1"/>
</dbReference>
<gene>
    <name evidence="5" type="ORF">C3K47_06520</name>
</gene>
<evidence type="ECO:0000256" key="2">
    <source>
        <dbReference type="ARBA" id="ARBA00022759"/>
    </source>
</evidence>
<evidence type="ECO:0000313" key="6">
    <source>
        <dbReference type="Proteomes" id="UP000236893"/>
    </source>
</evidence>